<dbReference type="PANTHER" id="PTHR11076:SF33">
    <property type="entry name" value="DNA POLYMERASE KAPPA"/>
    <property type="match status" value="1"/>
</dbReference>
<feature type="active site" evidence="15">
    <location>
        <position position="109"/>
    </location>
</feature>
<dbReference type="Pfam" id="PF11799">
    <property type="entry name" value="IMS_C"/>
    <property type="match status" value="1"/>
</dbReference>
<keyword evidence="13 15" id="KW-0234">DNA repair</keyword>
<dbReference type="GO" id="GO:0042276">
    <property type="term" value="P:error-prone translesion synthesis"/>
    <property type="evidence" value="ECO:0007669"/>
    <property type="project" value="TreeGrafter"/>
</dbReference>
<dbReference type="AlphaFoldDB" id="A0AA45WN81"/>
<evidence type="ECO:0000256" key="13">
    <source>
        <dbReference type="ARBA" id="ARBA00023204"/>
    </source>
</evidence>
<dbReference type="EMBL" id="FXTU01000003">
    <property type="protein sequence ID" value="SMP17000.1"/>
    <property type="molecule type" value="Genomic_DNA"/>
</dbReference>
<dbReference type="GO" id="GO:0009432">
    <property type="term" value="P:SOS response"/>
    <property type="evidence" value="ECO:0007669"/>
    <property type="project" value="TreeGrafter"/>
</dbReference>
<keyword evidence="4 15" id="KW-0963">Cytoplasm</keyword>
<evidence type="ECO:0000313" key="18">
    <source>
        <dbReference type="Proteomes" id="UP001157946"/>
    </source>
</evidence>
<keyword evidence="10 15" id="KW-0460">Magnesium</keyword>
<comment type="subcellular location">
    <subcellularLocation>
        <location evidence="1 15">Cytoplasm</location>
    </subcellularLocation>
</comment>
<keyword evidence="18" id="KW-1185">Reference proteome</keyword>
<dbReference type="CDD" id="cd03586">
    <property type="entry name" value="PolY_Pol_IV_kappa"/>
    <property type="match status" value="1"/>
</dbReference>
<dbReference type="EC" id="2.7.7.7" evidence="15"/>
<dbReference type="InterPro" id="IPR043128">
    <property type="entry name" value="Rev_trsase/Diguanyl_cyclase"/>
</dbReference>
<dbReference type="Gene3D" id="3.30.1490.100">
    <property type="entry name" value="DNA polymerase, Y-family, little finger domain"/>
    <property type="match status" value="1"/>
</dbReference>
<comment type="cofactor">
    <cofactor evidence="15">
        <name>Mg(2+)</name>
        <dbReference type="ChEBI" id="CHEBI:18420"/>
    </cofactor>
    <text evidence="15">Binds 2 magnesium ions per subunit.</text>
</comment>
<protein>
    <recommendedName>
        <fullName evidence="15">DNA polymerase IV</fullName>
        <shortName evidence="15">Pol IV</shortName>
        <ecNumber evidence="15">2.7.7.7</ecNumber>
    </recommendedName>
</protein>
<keyword evidence="3 15" id="KW-0515">Mutator protein</keyword>
<evidence type="ECO:0000256" key="14">
    <source>
        <dbReference type="ARBA" id="ARBA00049244"/>
    </source>
</evidence>
<dbReference type="GO" id="GO:0006261">
    <property type="term" value="P:DNA-templated DNA replication"/>
    <property type="evidence" value="ECO:0007669"/>
    <property type="project" value="UniProtKB-UniRule"/>
</dbReference>
<keyword evidence="12 15" id="KW-0238">DNA-binding</keyword>
<dbReference type="InterPro" id="IPR043502">
    <property type="entry name" value="DNA/RNA_pol_sf"/>
</dbReference>
<dbReference type="GO" id="GO:0000287">
    <property type="term" value="F:magnesium ion binding"/>
    <property type="evidence" value="ECO:0007669"/>
    <property type="project" value="UniProtKB-UniRule"/>
</dbReference>
<dbReference type="GO" id="GO:0003887">
    <property type="term" value="F:DNA-directed DNA polymerase activity"/>
    <property type="evidence" value="ECO:0007669"/>
    <property type="project" value="UniProtKB-UniRule"/>
</dbReference>
<dbReference type="GO" id="GO:0003684">
    <property type="term" value="F:damaged DNA binding"/>
    <property type="evidence" value="ECO:0007669"/>
    <property type="project" value="InterPro"/>
</dbReference>
<comment type="caution">
    <text evidence="17">The sequence shown here is derived from an EMBL/GenBank/DDBJ whole genome shotgun (WGS) entry which is preliminary data.</text>
</comment>
<sequence>MEGDSLVKKILHMDLDAFFASVEQLDRPELRGKPVIVGGREKRGVVSTCSYEARAYGVRSAMPMAMARKKCPQGIFLPVRYERYREKSAEVRRIYAAYSDRYETVGLDEVYLDVSHYDNAVPIAREIKRRIQAETGLTCSVGLSYNKSLAKIASDLKKPDAFVIIRPEQALEILKDLPVGALHGIGKKSQERLAKKEIFTISDFWRLSLEEVVRMFGKFGHALYYRARGQDDREIVMDRAPKSHSRETTLPENLFEREAVAEVARELLAEVQREIADEKVTPQTLTLKIKYADFTLRSKQRTTEPGTDWEKVLEELLDAFDYTAGVRLVGVGFSNFLESMVGDYEQLTLPLEEG</sequence>
<reference evidence="17" key="1">
    <citation type="submission" date="2017-05" db="EMBL/GenBank/DDBJ databases">
        <authorList>
            <person name="Varghese N."/>
            <person name="Submissions S."/>
        </authorList>
    </citation>
    <scope>NUCLEOTIDE SEQUENCE</scope>
    <source>
        <strain evidence="17">DSM 45262</strain>
    </source>
</reference>
<keyword evidence="8 15" id="KW-0479">Metal-binding</keyword>
<keyword evidence="9 15" id="KW-0227">DNA damage</keyword>
<evidence type="ECO:0000256" key="6">
    <source>
        <dbReference type="ARBA" id="ARBA00022695"/>
    </source>
</evidence>
<evidence type="ECO:0000256" key="10">
    <source>
        <dbReference type="ARBA" id="ARBA00022842"/>
    </source>
</evidence>
<dbReference type="Gene3D" id="3.30.70.270">
    <property type="match status" value="1"/>
</dbReference>
<evidence type="ECO:0000256" key="3">
    <source>
        <dbReference type="ARBA" id="ARBA00022457"/>
    </source>
</evidence>
<dbReference type="InterPro" id="IPR001126">
    <property type="entry name" value="UmuC"/>
</dbReference>
<name>A0AA45WN81_9BACL</name>
<feature type="binding site" evidence="15">
    <location>
        <position position="14"/>
    </location>
    <ligand>
        <name>Mg(2+)</name>
        <dbReference type="ChEBI" id="CHEBI:18420"/>
    </ligand>
</feature>
<keyword evidence="5 15" id="KW-0808">Transferase</keyword>
<evidence type="ECO:0000256" key="15">
    <source>
        <dbReference type="HAMAP-Rule" id="MF_01113"/>
    </source>
</evidence>
<evidence type="ECO:0000256" key="7">
    <source>
        <dbReference type="ARBA" id="ARBA00022705"/>
    </source>
</evidence>
<comment type="similarity">
    <text evidence="2 15">Belongs to the DNA polymerase type-Y family.</text>
</comment>
<evidence type="ECO:0000256" key="2">
    <source>
        <dbReference type="ARBA" id="ARBA00010945"/>
    </source>
</evidence>
<evidence type="ECO:0000259" key="16">
    <source>
        <dbReference type="PROSITE" id="PS50173"/>
    </source>
</evidence>
<feature type="binding site" evidence="15">
    <location>
        <position position="108"/>
    </location>
    <ligand>
        <name>Mg(2+)</name>
        <dbReference type="ChEBI" id="CHEBI:18420"/>
    </ligand>
</feature>
<evidence type="ECO:0000256" key="9">
    <source>
        <dbReference type="ARBA" id="ARBA00022763"/>
    </source>
</evidence>
<evidence type="ECO:0000256" key="4">
    <source>
        <dbReference type="ARBA" id="ARBA00022490"/>
    </source>
</evidence>
<dbReference type="HAMAP" id="MF_01113">
    <property type="entry name" value="DNApol_IV"/>
    <property type="match status" value="1"/>
</dbReference>
<dbReference type="Gene3D" id="3.40.1170.60">
    <property type="match status" value="1"/>
</dbReference>
<organism evidence="17 18">
    <name type="scientific">Laceyella tengchongensis</name>
    <dbReference type="NCBI Taxonomy" id="574699"/>
    <lineage>
        <taxon>Bacteria</taxon>
        <taxon>Bacillati</taxon>
        <taxon>Bacillota</taxon>
        <taxon>Bacilli</taxon>
        <taxon>Bacillales</taxon>
        <taxon>Thermoactinomycetaceae</taxon>
        <taxon>Laceyella</taxon>
    </lineage>
</organism>
<comment type="subunit">
    <text evidence="15">Monomer.</text>
</comment>
<evidence type="ECO:0000313" key="17">
    <source>
        <dbReference type="EMBL" id="SMP17000.1"/>
    </source>
</evidence>
<evidence type="ECO:0000256" key="11">
    <source>
        <dbReference type="ARBA" id="ARBA00022932"/>
    </source>
</evidence>
<dbReference type="SUPFAM" id="SSF56672">
    <property type="entry name" value="DNA/RNA polymerases"/>
    <property type="match status" value="1"/>
</dbReference>
<dbReference type="GO" id="GO:0005829">
    <property type="term" value="C:cytosol"/>
    <property type="evidence" value="ECO:0007669"/>
    <property type="project" value="TreeGrafter"/>
</dbReference>
<dbReference type="PANTHER" id="PTHR11076">
    <property type="entry name" value="DNA REPAIR POLYMERASE UMUC / TRANSFERASE FAMILY MEMBER"/>
    <property type="match status" value="1"/>
</dbReference>
<dbReference type="InterPro" id="IPR050116">
    <property type="entry name" value="DNA_polymerase-Y"/>
</dbReference>
<feature type="site" description="Substrate discrimination" evidence="15">
    <location>
        <position position="19"/>
    </location>
</feature>
<accession>A0AA45WN81</accession>
<dbReference type="Pfam" id="PF00817">
    <property type="entry name" value="IMS"/>
    <property type="match status" value="1"/>
</dbReference>
<dbReference type="FunFam" id="3.40.1170.60:FF:000001">
    <property type="entry name" value="DNA polymerase IV"/>
    <property type="match status" value="1"/>
</dbReference>
<dbReference type="InterPro" id="IPR036775">
    <property type="entry name" value="DNA_pol_Y-fam_lit_finger_sf"/>
</dbReference>
<evidence type="ECO:0000256" key="8">
    <source>
        <dbReference type="ARBA" id="ARBA00022723"/>
    </source>
</evidence>
<evidence type="ECO:0000256" key="1">
    <source>
        <dbReference type="ARBA" id="ARBA00004496"/>
    </source>
</evidence>
<dbReference type="InterPro" id="IPR022880">
    <property type="entry name" value="DNApol_IV"/>
</dbReference>
<dbReference type="Gene3D" id="1.10.150.20">
    <property type="entry name" value="5' to 3' exonuclease, C-terminal subdomain"/>
    <property type="match status" value="1"/>
</dbReference>
<dbReference type="NCBIfam" id="NF010731">
    <property type="entry name" value="PRK14133.1"/>
    <property type="match status" value="1"/>
</dbReference>
<keyword evidence="7 15" id="KW-0235">DNA replication</keyword>
<feature type="domain" description="UmuC" evidence="16">
    <location>
        <begin position="10"/>
        <end position="186"/>
    </location>
</feature>
<evidence type="ECO:0000256" key="12">
    <source>
        <dbReference type="ARBA" id="ARBA00023125"/>
    </source>
</evidence>
<proteinExistence type="inferred from homology"/>
<dbReference type="Pfam" id="PF21999">
    <property type="entry name" value="IMS_HHH_1"/>
    <property type="match status" value="1"/>
</dbReference>
<dbReference type="PROSITE" id="PS50173">
    <property type="entry name" value="UMUC"/>
    <property type="match status" value="1"/>
</dbReference>
<comment type="function">
    <text evidence="15">Poorly processive, error-prone DNA polymerase involved in untargeted mutagenesis. Copies undamaged DNA at stalled replication forks, which arise in vivo from mismatched or misaligned primer ends. These misaligned primers can be extended by PolIV. Exhibits no 3'-5' exonuclease (proofreading) activity. May be involved in translesional synthesis, in conjunction with the beta clamp from PolIII.</text>
</comment>
<keyword evidence="11 15" id="KW-0239">DNA-directed DNA polymerase</keyword>
<comment type="catalytic activity">
    <reaction evidence="14 15">
        <text>DNA(n) + a 2'-deoxyribonucleoside 5'-triphosphate = DNA(n+1) + diphosphate</text>
        <dbReference type="Rhea" id="RHEA:22508"/>
        <dbReference type="Rhea" id="RHEA-COMP:17339"/>
        <dbReference type="Rhea" id="RHEA-COMP:17340"/>
        <dbReference type="ChEBI" id="CHEBI:33019"/>
        <dbReference type="ChEBI" id="CHEBI:61560"/>
        <dbReference type="ChEBI" id="CHEBI:173112"/>
        <dbReference type="EC" id="2.7.7.7"/>
    </reaction>
</comment>
<dbReference type="InterPro" id="IPR053848">
    <property type="entry name" value="IMS_HHH_1"/>
</dbReference>
<keyword evidence="6 15" id="KW-0548">Nucleotidyltransferase</keyword>
<dbReference type="SUPFAM" id="SSF100879">
    <property type="entry name" value="Lesion bypass DNA polymerase (Y-family), little finger domain"/>
    <property type="match status" value="1"/>
</dbReference>
<dbReference type="GO" id="GO:0006281">
    <property type="term" value="P:DNA repair"/>
    <property type="evidence" value="ECO:0007669"/>
    <property type="project" value="UniProtKB-UniRule"/>
</dbReference>
<evidence type="ECO:0000256" key="5">
    <source>
        <dbReference type="ARBA" id="ARBA00022679"/>
    </source>
</evidence>
<gene>
    <name evidence="15" type="primary">dinB</name>
    <name evidence="17" type="ORF">SAMN06265361_10349</name>
</gene>
<dbReference type="Proteomes" id="UP001157946">
    <property type="component" value="Unassembled WGS sequence"/>
</dbReference>
<dbReference type="InterPro" id="IPR017961">
    <property type="entry name" value="DNA_pol_Y-fam_little_finger"/>
</dbReference>
<dbReference type="NCBIfam" id="NF002677">
    <property type="entry name" value="PRK02406.1"/>
    <property type="match status" value="1"/>
</dbReference>